<organism evidence="3 4">
    <name type="scientific">Apodemus speciosus</name>
    <name type="common">Large Japanese field mouse</name>
    <dbReference type="NCBI Taxonomy" id="105296"/>
    <lineage>
        <taxon>Eukaryota</taxon>
        <taxon>Metazoa</taxon>
        <taxon>Chordata</taxon>
        <taxon>Craniata</taxon>
        <taxon>Vertebrata</taxon>
        <taxon>Euteleostomi</taxon>
        <taxon>Mammalia</taxon>
        <taxon>Eutheria</taxon>
        <taxon>Euarchontoglires</taxon>
        <taxon>Glires</taxon>
        <taxon>Rodentia</taxon>
        <taxon>Myomorpha</taxon>
        <taxon>Muroidea</taxon>
        <taxon>Muridae</taxon>
        <taxon>Murinae</taxon>
        <taxon>Apodemus</taxon>
    </lineage>
</organism>
<feature type="transmembrane region" description="Helical" evidence="2">
    <location>
        <begin position="518"/>
        <end position="537"/>
    </location>
</feature>
<keyword evidence="2" id="KW-0812">Transmembrane</keyword>
<dbReference type="PANTHER" id="PTHR46744:SF1">
    <property type="entry name" value="PROTEIN UNC-93 HOMOLOG B1"/>
    <property type="match status" value="1"/>
</dbReference>
<gene>
    <name evidence="3" type="ORF">APTSU1_001721200</name>
</gene>
<protein>
    <submittedName>
        <fullName evidence="3">Protein unc-93 homolog B1</fullName>
    </submittedName>
</protein>
<feature type="transmembrane region" description="Helical" evidence="2">
    <location>
        <begin position="428"/>
        <end position="448"/>
    </location>
</feature>
<keyword evidence="4" id="KW-1185">Reference proteome</keyword>
<feature type="transmembrane region" description="Helical" evidence="2">
    <location>
        <begin position="107"/>
        <end position="125"/>
    </location>
</feature>
<feature type="transmembrane region" description="Helical" evidence="2">
    <location>
        <begin position="30"/>
        <end position="51"/>
    </location>
</feature>
<name>A0ABQ0FRU4_APOSI</name>
<dbReference type="Proteomes" id="UP001623349">
    <property type="component" value="Unassembled WGS sequence"/>
</dbReference>
<reference evidence="3 4" key="1">
    <citation type="submission" date="2024-08" db="EMBL/GenBank/DDBJ databases">
        <title>The draft genome of Apodemus speciosus.</title>
        <authorList>
            <person name="Nabeshima K."/>
            <person name="Suzuki S."/>
            <person name="Onuma M."/>
        </authorList>
    </citation>
    <scope>NUCLEOTIDE SEQUENCE [LARGE SCALE GENOMIC DNA]</scope>
    <source>
        <strain evidence="3">IB14-021</strain>
    </source>
</reference>
<dbReference type="CDD" id="cd17408">
    <property type="entry name" value="MFS_unc93B1"/>
    <property type="match status" value="1"/>
</dbReference>
<feature type="transmembrane region" description="Helical" evidence="2">
    <location>
        <begin position="492"/>
        <end position="512"/>
    </location>
</feature>
<dbReference type="PANTHER" id="PTHR46744">
    <property type="entry name" value="PROTEIN UNC-93 HOMOLOG B1"/>
    <property type="match status" value="1"/>
</dbReference>
<keyword evidence="2" id="KW-0472">Membrane</keyword>
<evidence type="ECO:0000256" key="1">
    <source>
        <dbReference type="SAM" id="MobiDB-lite"/>
    </source>
</evidence>
<keyword evidence="2" id="KW-1133">Transmembrane helix</keyword>
<feature type="region of interest" description="Disordered" evidence="1">
    <location>
        <begin position="566"/>
        <end position="621"/>
    </location>
</feature>
<feature type="transmembrane region" description="Helical" evidence="2">
    <location>
        <begin position="398"/>
        <end position="421"/>
    </location>
</feature>
<evidence type="ECO:0000256" key="2">
    <source>
        <dbReference type="SAM" id="Phobius"/>
    </source>
</evidence>
<sequence length="621" mass="69815">MGLDELVGAYPNYNEEEEERRYYRRKRLGVIKNVLAASMGGMLTYGVYLGLLQMQLILHYDETYREVKYGNMGLPDIDSKMLMGINVTPIAALLYTPVLIRFFGTKWMMFLAVGIYALFVSTNYWERYYTLVPSAVALGMAIVPLWASMGNYITRMSQKYYEYSHYKEQEEQGPQPRPPRGSHAPYLLVFQAIFYSFFHLSFACAQLPMIYFLNNYLYDLNHTLCNVQSCGTKSYGILNGFNKTVLRTLPRSRNLIVVESVLMAVAFLAMLLIWFFQDRVSLYSPGCPGTHSVDQAGLKLRNPLPLPPKVLGLQACATTATTARRVLGLCGAAYRPTEEIDLRSVGWGNIFQLPFKHVRDFRLRHLVPFFIYSGFEVLFACTGFALGYGVCSMGLERLAYLLIAYSLGASASSVLGLLGLWLPRSVPLVAGAVLHLLLTLTLFFWAPAPRVLQHSWIFYCVAALWGVGSALNKTGLSTLLGILYEDKERQDFIFTIYHWWQAVAIFVVYLGSSLPMKAKLAVLLVTLVAAAASYLWMEHRLQQGLVPRQPRIPKPQHQVRGYRYLEEDNSDESDREGEQGQGDCAKDEAPQAGPLGAEPAGPCRRPCPYEQALGGDGPEEQ</sequence>
<feature type="transmembrane region" description="Helical" evidence="2">
    <location>
        <begin position="186"/>
        <end position="213"/>
    </location>
</feature>
<evidence type="ECO:0000313" key="4">
    <source>
        <dbReference type="Proteomes" id="UP001623349"/>
    </source>
</evidence>
<feature type="transmembrane region" description="Helical" evidence="2">
    <location>
        <begin position="366"/>
        <end position="386"/>
    </location>
</feature>
<feature type="transmembrane region" description="Helical" evidence="2">
    <location>
        <begin position="131"/>
        <end position="153"/>
    </location>
</feature>
<accession>A0ABQ0FRU4</accession>
<dbReference type="InterPro" id="IPR043268">
    <property type="entry name" value="UNC93B1"/>
</dbReference>
<dbReference type="EMBL" id="BAAFST010000019">
    <property type="protein sequence ID" value="GAB1301974.1"/>
    <property type="molecule type" value="Genomic_DNA"/>
</dbReference>
<comment type="caution">
    <text evidence="3">The sequence shown here is derived from an EMBL/GenBank/DDBJ whole genome shotgun (WGS) entry which is preliminary data.</text>
</comment>
<evidence type="ECO:0000313" key="3">
    <source>
        <dbReference type="EMBL" id="GAB1301974.1"/>
    </source>
</evidence>
<feature type="transmembrane region" description="Helical" evidence="2">
    <location>
        <begin position="255"/>
        <end position="276"/>
    </location>
</feature>
<proteinExistence type="predicted"/>